<name>A0ABT4LD38_9SPHI</name>
<protein>
    <submittedName>
        <fullName evidence="1">SusD/RagB family nutrient-binding outer membrane lipoprotein</fullName>
    </submittedName>
</protein>
<reference evidence="1" key="1">
    <citation type="submission" date="2022-12" db="EMBL/GenBank/DDBJ databases">
        <title>Genome sequence of HCMS5-2.</title>
        <authorList>
            <person name="Woo H."/>
        </authorList>
    </citation>
    <scope>NUCLEOTIDE SEQUENCE</scope>
    <source>
        <strain evidence="1">HCMS5-2</strain>
    </source>
</reference>
<organism evidence="1 2">
    <name type="scientific">Pedobacter punctiformis</name>
    <dbReference type="NCBI Taxonomy" id="3004097"/>
    <lineage>
        <taxon>Bacteria</taxon>
        <taxon>Pseudomonadati</taxon>
        <taxon>Bacteroidota</taxon>
        <taxon>Sphingobacteriia</taxon>
        <taxon>Sphingobacteriales</taxon>
        <taxon>Sphingobacteriaceae</taxon>
        <taxon>Pedobacter</taxon>
    </lineage>
</organism>
<evidence type="ECO:0000313" key="2">
    <source>
        <dbReference type="Proteomes" id="UP001144347"/>
    </source>
</evidence>
<dbReference type="Gene3D" id="1.25.40.390">
    <property type="match status" value="1"/>
</dbReference>
<keyword evidence="1" id="KW-0449">Lipoprotein</keyword>
<evidence type="ECO:0000313" key="1">
    <source>
        <dbReference type="EMBL" id="MCZ4245829.1"/>
    </source>
</evidence>
<dbReference type="RefSeq" id="WP_269428872.1">
    <property type="nucleotide sequence ID" value="NZ_JAPWGM010000007.1"/>
</dbReference>
<proteinExistence type="predicted"/>
<accession>A0ABT4LD38</accession>
<dbReference type="InterPro" id="IPR041662">
    <property type="entry name" value="SusD-like_2"/>
</dbReference>
<dbReference type="Proteomes" id="UP001144347">
    <property type="component" value="Unassembled WGS sequence"/>
</dbReference>
<gene>
    <name evidence="1" type="ORF">O0955_17595</name>
</gene>
<sequence length="475" mass="52497">MIKKTYTIALSLIVLTLGACKKDLLDTNKNPNESETAQSDYLLANAIKSAADNYYSTANTMDASLLFIQYWAKIQYPDQDRYIFTNGSFESGWKSFYTQSLADLNVLIKQGQQQNNPNYTAVGLTLRSWIFSVLTDAYGSIPYKEALDISKITPKYDDQRTVYIGLIADLKTALTTYNPSGNAIGGDPVFGGNINSWRKFANALRFRLALRIADREPDLAKQTITEVLADPAGLISTESESVQFVYASSPNQNPIAKIFETRDDYRVSKTLVDKLIGLNDPRLAFYANKTATATPEIYAGLPNGVTKTSSSRFDLTSKPGNFFTKASAPAVILSYSESLFDRAEAASRGFSTENAAALYQQAITTSFQYYGIDGASIQAYLAQPAVQYNASNFRKSIGEQKWIALFGQGLEAFAEWRRLDYPQLQPAVEGVLDGKIPSRFIYPGGEQSVNKASYTEAVAKQGPDLLTTKLWFDVN</sequence>
<dbReference type="PROSITE" id="PS51257">
    <property type="entry name" value="PROKAR_LIPOPROTEIN"/>
    <property type="match status" value="1"/>
</dbReference>
<dbReference type="InterPro" id="IPR011990">
    <property type="entry name" value="TPR-like_helical_dom_sf"/>
</dbReference>
<keyword evidence="2" id="KW-1185">Reference proteome</keyword>
<dbReference type="Pfam" id="PF12771">
    <property type="entry name" value="SusD-like_2"/>
    <property type="match status" value="1"/>
</dbReference>
<dbReference type="EMBL" id="JAPWGM010000007">
    <property type="protein sequence ID" value="MCZ4245829.1"/>
    <property type="molecule type" value="Genomic_DNA"/>
</dbReference>
<dbReference type="SUPFAM" id="SSF48452">
    <property type="entry name" value="TPR-like"/>
    <property type="match status" value="1"/>
</dbReference>
<comment type="caution">
    <text evidence="1">The sequence shown here is derived from an EMBL/GenBank/DDBJ whole genome shotgun (WGS) entry which is preliminary data.</text>
</comment>